<evidence type="ECO:0000256" key="2">
    <source>
        <dbReference type="ARBA" id="ARBA00012513"/>
    </source>
</evidence>
<dbReference type="InterPro" id="IPR008271">
    <property type="entry name" value="Ser/Thr_kinase_AS"/>
</dbReference>
<organism evidence="13">
    <name type="scientific">Gongylonema pulchrum</name>
    <dbReference type="NCBI Taxonomy" id="637853"/>
    <lineage>
        <taxon>Eukaryota</taxon>
        <taxon>Metazoa</taxon>
        <taxon>Ecdysozoa</taxon>
        <taxon>Nematoda</taxon>
        <taxon>Chromadorea</taxon>
        <taxon>Rhabditida</taxon>
        <taxon>Spirurina</taxon>
        <taxon>Spiruromorpha</taxon>
        <taxon>Spiruroidea</taxon>
        <taxon>Gongylonematidae</taxon>
        <taxon>Gongylonema</taxon>
    </lineage>
</organism>
<accession>A0A183DWW2</accession>
<dbReference type="InterPro" id="IPR000961">
    <property type="entry name" value="AGC-kinase_C"/>
</dbReference>
<name>A0A183DWW2_9BILA</name>
<dbReference type="WBParaSite" id="GPUH_0001321801-mRNA-1">
    <property type="protein sequence ID" value="GPUH_0001321801-mRNA-1"/>
    <property type="gene ID" value="GPUH_0001321801"/>
</dbReference>
<keyword evidence="6" id="KW-0418">Kinase</keyword>
<keyword evidence="7" id="KW-0067">ATP-binding</keyword>
<dbReference type="EC" id="2.7.11.1" evidence="2"/>
<comment type="catalytic activity">
    <reaction evidence="9">
        <text>L-seryl-[protein] + ATP = O-phospho-L-seryl-[protein] + ADP + H(+)</text>
        <dbReference type="Rhea" id="RHEA:17989"/>
        <dbReference type="Rhea" id="RHEA-COMP:9863"/>
        <dbReference type="Rhea" id="RHEA-COMP:11604"/>
        <dbReference type="ChEBI" id="CHEBI:15378"/>
        <dbReference type="ChEBI" id="CHEBI:29999"/>
        <dbReference type="ChEBI" id="CHEBI:30616"/>
        <dbReference type="ChEBI" id="CHEBI:83421"/>
        <dbReference type="ChEBI" id="CHEBI:456216"/>
        <dbReference type="EC" id="2.7.11.1"/>
    </reaction>
</comment>
<dbReference type="InterPro" id="IPR000719">
    <property type="entry name" value="Prot_kinase_dom"/>
</dbReference>
<keyword evidence="5" id="KW-0547">Nucleotide-binding</keyword>
<dbReference type="Gene3D" id="3.30.200.20">
    <property type="entry name" value="Phosphorylase Kinase, domain 1"/>
    <property type="match status" value="1"/>
</dbReference>
<comment type="catalytic activity">
    <reaction evidence="8">
        <text>L-threonyl-[protein] + ATP = O-phospho-L-threonyl-[protein] + ADP + H(+)</text>
        <dbReference type="Rhea" id="RHEA:46608"/>
        <dbReference type="Rhea" id="RHEA-COMP:11060"/>
        <dbReference type="Rhea" id="RHEA-COMP:11605"/>
        <dbReference type="ChEBI" id="CHEBI:15378"/>
        <dbReference type="ChEBI" id="CHEBI:30013"/>
        <dbReference type="ChEBI" id="CHEBI:30616"/>
        <dbReference type="ChEBI" id="CHEBI:61977"/>
        <dbReference type="ChEBI" id="CHEBI:456216"/>
        <dbReference type="EC" id="2.7.11.1"/>
    </reaction>
</comment>
<feature type="region of interest" description="Disordered" evidence="10">
    <location>
        <begin position="19"/>
        <end position="46"/>
    </location>
</feature>
<dbReference type="PROSITE" id="PS50011">
    <property type="entry name" value="PROTEIN_KINASE_DOM"/>
    <property type="match status" value="1"/>
</dbReference>
<evidence type="ECO:0000256" key="5">
    <source>
        <dbReference type="ARBA" id="ARBA00022741"/>
    </source>
</evidence>
<evidence type="ECO:0000256" key="10">
    <source>
        <dbReference type="SAM" id="MobiDB-lite"/>
    </source>
</evidence>
<evidence type="ECO:0000256" key="8">
    <source>
        <dbReference type="ARBA" id="ARBA00047899"/>
    </source>
</evidence>
<dbReference type="InterPro" id="IPR050236">
    <property type="entry name" value="Ser_Thr_kinase_AGC"/>
</dbReference>
<evidence type="ECO:0000256" key="7">
    <source>
        <dbReference type="ARBA" id="ARBA00022840"/>
    </source>
</evidence>
<evidence type="ECO:0000259" key="11">
    <source>
        <dbReference type="PROSITE" id="PS50011"/>
    </source>
</evidence>
<evidence type="ECO:0000256" key="3">
    <source>
        <dbReference type="ARBA" id="ARBA00022527"/>
    </source>
</evidence>
<dbReference type="PANTHER" id="PTHR24356:SF414">
    <property type="entry name" value="NON-SPECIFIC SERINE_THREONINE PROTEIN KINASE"/>
    <property type="match status" value="1"/>
</dbReference>
<comment type="similarity">
    <text evidence="1">Belongs to the protein kinase superfamily. AGC Ser/Thr protein kinase family.</text>
</comment>
<keyword evidence="3" id="KW-0723">Serine/threonine-protein kinase</keyword>
<evidence type="ECO:0000256" key="4">
    <source>
        <dbReference type="ARBA" id="ARBA00022679"/>
    </source>
</evidence>
<evidence type="ECO:0000256" key="1">
    <source>
        <dbReference type="ARBA" id="ARBA00009903"/>
    </source>
</evidence>
<dbReference type="PROSITE" id="PS51285">
    <property type="entry name" value="AGC_KINASE_CTER"/>
    <property type="match status" value="1"/>
</dbReference>
<evidence type="ECO:0000256" key="6">
    <source>
        <dbReference type="ARBA" id="ARBA00022777"/>
    </source>
</evidence>
<dbReference type="PANTHER" id="PTHR24356">
    <property type="entry name" value="SERINE/THREONINE-PROTEIN KINASE"/>
    <property type="match status" value="1"/>
</dbReference>
<dbReference type="Pfam" id="PF00069">
    <property type="entry name" value="Pkinase"/>
    <property type="match status" value="1"/>
</dbReference>
<dbReference type="PROSITE" id="PS00108">
    <property type="entry name" value="PROTEIN_KINASE_ST"/>
    <property type="match status" value="1"/>
</dbReference>
<reference evidence="13" key="1">
    <citation type="submission" date="2016-06" db="UniProtKB">
        <authorList>
            <consortium name="WormBaseParasite"/>
        </authorList>
    </citation>
    <scope>IDENTIFICATION</scope>
</reference>
<feature type="compositionally biased region" description="Polar residues" evidence="10">
    <location>
        <begin position="20"/>
        <end position="29"/>
    </location>
</feature>
<dbReference type="SUPFAM" id="SSF56112">
    <property type="entry name" value="Protein kinase-like (PK-like)"/>
    <property type="match status" value="1"/>
</dbReference>
<evidence type="ECO:0000256" key="9">
    <source>
        <dbReference type="ARBA" id="ARBA00048679"/>
    </source>
</evidence>
<dbReference type="Gene3D" id="1.10.510.10">
    <property type="entry name" value="Transferase(Phosphotransferase) domain 1"/>
    <property type="match status" value="1"/>
</dbReference>
<dbReference type="AlphaFoldDB" id="A0A183DWW2"/>
<dbReference type="FunFam" id="1.10.510.10:FF:000012">
    <property type="entry name" value="microtubule-associated serine/threonine-protein kinase 2 isoform X1"/>
    <property type="match status" value="1"/>
</dbReference>
<evidence type="ECO:0000313" key="13">
    <source>
        <dbReference type="WBParaSite" id="GPUH_0001321801-mRNA-1"/>
    </source>
</evidence>
<dbReference type="SMART" id="SM00220">
    <property type="entry name" value="S_TKc"/>
    <property type="match status" value="1"/>
</dbReference>
<keyword evidence="4" id="KW-0808">Transferase</keyword>
<evidence type="ECO:0000259" key="12">
    <source>
        <dbReference type="PROSITE" id="PS51285"/>
    </source>
</evidence>
<dbReference type="GO" id="GO:0005524">
    <property type="term" value="F:ATP binding"/>
    <property type="evidence" value="ECO:0007669"/>
    <property type="project" value="UniProtKB-KW"/>
</dbReference>
<protein>
    <recommendedName>
        <fullName evidence="2">non-specific serine/threonine protein kinase</fullName>
        <ecNumber evidence="2">2.7.11.1</ecNumber>
    </recommendedName>
</protein>
<dbReference type="InterPro" id="IPR011009">
    <property type="entry name" value="Kinase-like_dom_sf"/>
</dbReference>
<dbReference type="GO" id="GO:0035556">
    <property type="term" value="P:intracellular signal transduction"/>
    <property type="evidence" value="ECO:0007669"/>
    <property type="project" value="TreeGrafter"/>
</dbReference>
<feature type="domain" description="AGC-kinase C-terminal" evidence="12">
    <location>
        <begin position="337"/>
        <end position="377"/>
    </location>
</feature>
<sequence>LQSEYSSQEQLCDALGELRFSSNDGSNEECQTRPRSRSLTSPARFGSDSACSFVVRGAIYKERFPKEKRSSFSSFYDDEAGLRAETERELPERRPPCEEDFETIRVYAERDILTFTDNPFVVSFYGSFETRHHLCMLMEYVEGGDCAALLKKAGTLPLDTARLYIAETVLAIDYLHSYGIVHRDLKPDNLLITAMGHIKLTDFGLSKIGLMNRATLLYENYVDFLDTQQFTDKQLCGTPEYIAPEVILRQGYGKPVDWWALGIILYEFLIGIVPFIADTPDLLFEKIVGDEAEFPEGEEALPVEAESLIKRLLEKDPVERLGTFNGAQQLMLDPFFAGLDFKSLLRQKAEFVPQLEGEEDTSYFDTRTDRFVFNSFV</sequence>
<proteinExistence type="inferred from homology"/>
<dbReference type="GO" id="GO:0004674">
    <property type="term" value="F:protein serine/threonine kinase activity"/>
    <property type="evidence" value="ECO:0007669"/>
    <property type="project" value="UniProtKB-KW"/>
</dbReference>
<feature type="domain" description="Protein kinase" evidence="11">
    <location>
        <begin position="61"/>
        <end position="336"/>
    </location>
</feature>